<dbReference type="AlphaFoldDB" id="A0A9P5TS33"/>
<name>A0A9P5TS33_GYMJU</name>
<accession>A0A9P5TS33</accession>
<dbReference type="Pfam" id="PF18759">
    <property type="entry name" value="Plavaka"/>
    <property type="match status" value="1"/>
</dbReference>
<dbReference type="OrthoDB" id="2688393at2759"/>
<comment type="caution">
    <text evidence="1">The sequence shown here is derived from an EMBL/GenBank/DDBJ whole genome shotgun (WGS) entry which is preliminary data.</text>
</comment>
<reference evidence="1" key="1">
    <citation type="submission" date="2020-11" db="EMBL/GenBank/DDBJ databases">
        <authorList>
            <consortium name="DOE Joint Genome Institute"/>
            <person name="Ahrendt S."/>
            <person name="Riley R."/>
            <person name="Andreopoulos W."/>
            <person name="LaButti K."/>
            <person name="Pangilinan J."/>
            <person name="Ruiz-duenas F.J."/>
            <person name="Barrasa J.M."/>
            <person name="Sanchez-Garcia M."/>
            <person name="Camarero S."/>
            <person name="Miyauchi S."/>
            <person name="Serrano A."/>
            <person name="Linde D."/>
            <person name="Babiker R."/>
            <person name="Drula E."/>
            <person name="Ayuso-Fernandez I."/>
            <person name="Pacheco R."/>
            <person name="Padilla G."/>
            <person name="Ferreira P."/>
            <person name="Barriuso J."/>
            <person name="Kellner H."/>
            <person name="Castanera R."/>
            <person name="Alfaro M."/>
            <person name="Ramirez L."/>
            <person name="Pisabarro A.G."/>
            <person name="Kuo A."/>
            <person name="Tritt A."/>
            <person name="Lipzen A."/>
            <person name="He G."/>
            <person name="Yan M."/>
            <person name="Ng V."/>
            <person name="Cullen D."/>
            <person name="Martin F."/>
            <person name="Rosso M.-N."/>
            <person name="Henrissat B."/>
            <person name="Hibbett D."/>
            <person name="Martinez A.T."/>
            <person name="Grigoriev I.V."/>
        </authorList>
    </citation>
    <scope>NUCLEOTIDE SEQUENCE</scope>
    <source>
        <strain evidence="1">AH 44721</strain>
    </source>
</reference>
<evidence type="ECO:0000313" key="2">
    <source>
        <dbReference type="Proteomes" id="UP000724874"/>
    </source>
</evidence>
<protein>
    <submittedName>
        <fullName evidence="1">Uncharacterized protein</fullName>
    </submittedName>
</protein>
<dbReference type="EMBL" id="JADNYJ010000016">
    <property type="protein sequence ID" value="KAF8906945.1"/>
    <property type="molecule type" value="Genomic_DNA"/>
</dbReference>
<keyword evidence="2" id="KW-1185">Reference proteome</keyword>
<evidence type="ECO:0000313" key="1">
    <source>
        <dbReference type="EMBL" id="KAF8906945.1"/>
    </source>
</evidence>
<gene>
    <name evidence="1" type="ORF">CPB84DRAFT_1632244</name>
</gene>
<sequence length="110" mass="12760">YMPFSSELDWRFAEWAVKDGPGQNATDRLLSVPGIREKLGLSYNNMRALLQKVDSIPDRVGVWQERSLSFRSNPNDVYTIRFRDPVEAVKMLFADPAFKMEIIYAPKKVY</sequence>
<proteinExistence type="predicted"/>
<feature type="non-terminal residue" evidence="1">
    <location>
        <position position="1"/>
    </location>
</feature>
<dbReference type="Proteomes" id="UP000724874">
    <property type="component" value="Unassembled WGS sequence"/>
</dbReference>
<feature type="non-terminal residue" evidence="1">
    <location>
        <position position="110"/>
    </location>
</feature>
<dbReference type="InterPro" id="IPR041078">
    <property type="entry name" value="Plavaka"/>
</dbReference>
<organism evidence="1 2">
    <name type="scientific">Gymnopilus junonius</name>
    <name type="common">Spectacular rustgill mushroom</name>
    <name type="synonym">Gymnopilus spectabilis subsp. junonius</name>
    <dbReference type="NCBI Taxonomy" id="109634"/>
    <lineage>
        <taxon>Eukaryota</taxon>
        <taxon>Fungi</taxon>
        <taxon>Dikarya</taxon>
        <taxon>Basidiomycota</taxon>
        <taxon>Agaricomycotina</taxon>
        <taxon>Agaricomycetes</taxon>
        <taxon>Agaricomycetidae</taxon>
        <taxon>Agaricales</taxon>
        <taxon>Agaricineae</taxon>
        <taxon>Hymenogastraceae</taxon>
        <taxon>Gymnopilus</taxon>
    </lineage>
</organism>